<sequence>MATIVGQALLAASLEVLVEKIVSGEFVDLFRSTKLDVALLEKMNITLVSLQAVLHDAEEKQITNPAVKQWLNMMRDAVFEVD</sequence>
<dbReference type="Proteomes" id="UP000265520">
    <property type="component" value="Unassembled WGS sequence"/>
</dbReference>
<keyword evidence="2" id="KW-0547">Nucleotide-binding</keyword>
<dbReference type="GO" id="GO:0000166">
    <property type="term" value="F:nucleotide binding"/>
    <property type="evidence" value="ECO:0007669"/>
    <property type="project" value="UniProtKB-KW"/>
</dbReference>
<name>A0A392M7L2_9FABA</name>
<dbReference type="InterPro" id="IPR041118">
    <property type="entry name" value="Rx_N"/>
</dbReference>
<dbReference type="AlphaFoldDB" id="A0A392M7L2"/>
<protein>
    <submittedName>
        <fullName evidence="5">CC-NBS-LRR resistance protein</fullName>
    </submittedName>
</protein>
<evidence type="ECO:0000259" key="4">
    <source>
        <dbReference type="Pfam" id="PF18052"/>
    </source>
</evidence>
<dbReference type="Pfam" id="PF18052">
    <property type="entry name" value="Rx_N"/>
    <property type="match status" value="1"/>
</dbReference>
<proteinExistence type="predicted"/>
<reference evidence="5 6" key="1">
    <citation type="journal article" date="2018" name="Front. Plant Sci.">
        <title>Red Clover (Trifolium pratense) and Zigzag Clover (T. medium) - A Picture of Genomic Similarities and Differences.</title>
        <authorList>
            <person name="Dluhosova J."/>
            <person name="Istvanek J."/>
            <person name="Nedelnik J."/>
            <person name="Repkova J."/>
        </authorList>
    </citation>
    <scope>NUCLEOTIDE SEQUENCE [LARGE SCALE GENOMIC DNA]</scope>
    <source>
        <strain evidence="6">cv. 10/8</strain>
        <tissue evidence="5">Leaf</tissue>
    </source>
</reference>
<dbReference type="Gene3D" id="1.20.5.4130">
    <property type="match status" value="1"/>
</dbReference>
<feature type="non-terminal residue" evidence="5">
    <location>
        <position position="82"/>
    </location>
</feature>
<accession>A0A392M7L2</accession>
<keyword evidence="6" id="KW-1185">Reference proteome</keyword>
<evidence type="ECO:0000256" key="2">
    <source>
        <dbReference type="ARBA" id="ARBA00022741"/>
    </source>
</evidence>
<evidence type="ECO:0000313" key="6">
    <source>
        <dbReference type="Proteomes" id="UP000265520"/>
    </source>
</evidence>
<evidence type="ECO:0000256" key="3">
    <source>
        <dbReference type="ARBA" id="ARBA00022821"/>
    </source>
</evidence>
<gene>
    <name evidence="5" type="ORF">A2U01_0004037</name>
</gene>
<dbReference type="GO" id="GO:0006952">
    <property type="term" value="P:defense response"/>
    <property type="evidence" value="ECO:0007669"/>
    <property type="project" value="UniProtKB-KW"/>
</dbReference>
<keyword evidence="3" id="KW-0611">Plant defense</keyword>
<evidence type="ECO:0000313" key="5">
    <source>
        <dbReference type="EMBL" id="MCH83219.1"/>
    </source>
</evidence>
<organism evidence="5 6">
    <name type="scientific">Trifolium medium</name>
    <dbReference type="NCBI Taxonomy" id="97028"/>
    <lineage>
        <taxon>Eukaryota</taxon>
        <taxon>Viridiplantae</taxon>
        <taxon>Streptophyta</taxon>
        <taxon>Embryophyta</taxon>
        <taxon>Tracheophyta</taxon>
        <taxon>Spermatophyta</taxon>
        <taxon>Magnoliopsida</taxon>
        <taxon>eudicotyledons</taxon>
        <taxon>Gunneridae</taxon>
        <taxon>Pentapetalae</taxon>
        <taxon>rosids</taxon>
        <taxon>fabids</taxon>
        <taxon>Fabales</taxon>
        <taxon>Fabaceae</taxon>
        <taxon>Papilionoideae</taxon>
        <taxon>50 kb inversion clade</taxon>
        <taxon>NPAAA clade</taxon>
        <taxon>Hologalegina</taxon>
        <taxon>IRL clade</taxon>
        <taxon>Trifolieae</taxon>
        <taxon>Trifolium</taxon>
    </lineage>
</organism>
<comment type="caution">
    <text evidence="5">The sequence shown here is derived from an EMBL/GenBank/DDBJ whole genome shotgun (WGS) entry which is preliminary data.</text>
</comment>
<feature type="domain" description="Disease resistance N-terminal" evidence="4">
    <location>
        <begin position="25"/>
        <end position="82"/>
    </location>
</feature>
<dbReference type="EMBL" id="LXQA010004828">
    <property type="protein sequence ID" value="MCH83219.1"/>
    <property type="molecule type" value="Genomic_DNA"/>
</dbReference>
<evidence type="ECO:0000256" key="1">
    <source>
        <dbReference type="ARBA" id="ARBA00022737"/>
    </source>
</evidence>
<keyword evidence="1" id="KW-0677">Repeat</keyword>